<dbReference type="STRING" id="408657.SAMN04487995_3222"/>
<dbReference type="InterPro" id="IPR024467">
    <property type="entry name" value="Xre/MbcA/ParS-like_toxin-bd"/>
</dbReference>
<dbReference type="AlphaFoldDB" id="A0A1H6WD65"/>
<protein>
    <submittedName>
        <fullName evidence="3">Putative toxin-antitoxin system antitoxin component, TIGR02293 family</fullName>
    </submittedName>
</protein>
<feature type="domain" description="Antitoxin Xre/MbcA/ParS-like toxin-binding" evidence="1">
    <location>
        <begin position="84"/>
        <end position="134"/>
    </location>
</feature>
<organism evidence="3 4">
    <name type="scientific">Dyadobacter koreensis</name>
    <dbReference type="NCBI Taxonomy" id="408657"/>
    <lineage>
        <taxon>Bacteria</taxon>
        <taxon>Pseudomonadati</taxon>
        <taxon>Bacteroidota</taxon>
        <taxon>Cytophagia</taxon>
        <taxon>Cytophagales</taxon>
        <taxon>Spirosomataceae</taxon>
        <taxon>Dyadobacter</taxon>
    </lineage>
</organism>
<dbReference type="InterPro" id="IPR011979">
    <property type="entry name" value="Antitox_Xre"/>
</dbReference>
<dbReference type="EMBL" id="FNXY01000005">
    <property type="protein sequence ID" value="SEJ10265.1"/>
    <property type="molecule type" value="Genomic_DNA"/>
</dbReference>
<dbReference type="OrthoDB" id="958438at2"/>
<keyword evidence="4" id="KW-1185">Reference proteome</keyword>
<dbReference type="Proteomes" id="UP000199532">
    <property type="component" value="Unassembled WGS sequence"/>
</dbReference>
<dbReference type="Pfam" id="PF20432">
    <property type="entry name" value="Xre-like-HTH"/>
    <property type="match status" value="1"/>
</dbReference>
<evidence type="ECO:0000313" key="4">
    <source>
        <dbReference type="Proteomes" id="UP000199532"/>
    </source>
</evidence>
<sequence length="137" mass="15370">MFEERAASYSAIPISEFSVIRASREGVDRSLVDTVSNLVKLTDNEMAYLLGMTPRNLHRIPLNKRLGTDASERLLLLKNILIHALDTFEGKETIVRNWLRTPLSELNDQSPLQLMDTVTGFSLVDDVLGRLDFGLPA</sequence>
<dbReference type="InterPro" id="IPR046847">
    <property type="entry name" value="Xre-like_HTH"/>
</dbReference>
<feature type="domain" description="Antitoxin Xre-like helix-turn-helix" evidence="2">
    <location>
        <begin position="19"/>
        <end position="77"/>
    </location>
</feature>
<reference evidence="3 4" key="1">
    <citation type="submission" date="2016-10" db="EMBL/GenBank/DDBJ databases">
        <authorList>
            <person name="de Groot N.N."/>
        </authorList>
    </citation>
    <scope>NUCLEOTIDE SEQUENCE [LARGE SCALE GENOMIC DNA]</scope>
    <source>
        <strain evidence="3 4">DSM 19938</strain>
    </source>
</reference>
<gene>
    <name evidence="3" type="ORF">SAMN04487995_3222</name>
</gene>
<evidence type="ECO:0000313" key="3">
    <source>
        <dbReference type="EMBL" id="SEJ10265.1"/>
    </source>
</evidence>
<accession>A0A1H6WD65</accession>
<evidence type="ECO:0000259" key="2">
    <source>
        <dbReference type="Pfam" id="PF20432"/>
    </source>
</evidence>
<dbReference type="GO" id="GO:0003677">
    <property type="term" value="F:DNA binding"/>
    <property type="evidence" value="ECO:0007669"/>
    <property type="project" value="InterPro"/>
</dbReference>
<dbReference type="NCBIfam" id="TIGR02293">
    <property type="entry name" value="TAS_TIGR02293"/>
    <property type="match status" value="1"/>
</dbReference>
<dbReference type="Pfam" id="PF09722">
    <property type="entry name" value="Xre_MbcA_ParS_C"/>
    <property type="match status" value="1"/>
</dbReference>
<evidence type="ECO:0000259" key="1">
    <source>
        <dbReference type="Pfam" id="PF09722"/>
    </source>
</evidence>
<name>A0A1H6WD65_9BACT</name>
<proteinExistence type="predicted"/>